<evidence type="ECO:0000256" key="7">
    <source>
        <dbReference type="ARBA" id="ARBA00023177"/>
    </source>
</evidence>
<dbReference type="AlphaFoldDB" id="A0A382RHN7"/>
<proteinExistence type="inferred from homology"/>
<organism evidence="10">
    <name type="scientific">marine metagenome</name>
    <dbReference type="NCBI Taxonomy" id="408172"/>
    <lineage>
        <taxon>unclassified sequences</taxon>
        <taxon>metagenomes</taxon>
        <taxon>ecological metagenomes</taxon>
    </lineage>
</organism>
<feature type="transmembrane region" description="Helical" evidence="8">
    <location>
        <begin position="91"/>
        <end position="110"/>
    </location>
</feature>
<evidence type="ECO:0000256" key="2">
    <source>
        <dbReference type="ARBA" id="ARBA00005887"/>
    </source>
</evidence>
<dbReference type="InterPro" id="IPR024041">
    <property type="entry name" value="NH4_transpt_AmtB-like_dom"/>
</dbReference>
<feature type="transmembrane region" description="Helical" evidence="8">
    <location>
        <begin position="122"/>
        <end position="144"/>
    </location>
</feature>
<keyword evidence="4 8" id="KW-0812">Transmembrane</keyword>
<reference evidence="10" key="1">
    <citation type="submission" date="2018-05" db="EMBL/GenBank/DDBJ databases">
        <authorList>
            <person name="Lanie J.A."/>
            <person name="Ng W.-L."/>
            <person name="Kazmierczak K.M."/>
            <person name="Andrzejewski T.M."/>
            <person name="Davidsen T.M."/>
            <person name="Wayne K.J."/>
            <person name="Tettelin H."/>
            <person name="Glass J.I."/>
            <person name="Rusch D."/>
            <person name="Podicherti R."/>
            <person name="Tsui H.-C.T."/>
            <person name="Winkler M.E."/>
        </authorList>
    </citation>
    <scope>NUCLEOTIDE SEQUENCE</scope>
</reference>
<gene>
    <name evidence="10" type="ORF">METZ01_LOCUS349529</name>
</gene>
<evidence type="ECO:0000256" key="1">
    <source>
        <dbReference type="ARBA" id="ARBA00004141"/>
    </source>
</evidence>
<feature type="domain" description="Ammonium transporter AmtB-like" evidence="9">
    <location>
        <begin position="2"/>
        <end position="214"/>
    </location>
</feature>
<feature type="non-terminal residue" evidence="10">
    <location>
        <position position="1"/>
    </location>
</feature>
<accession>A0A382RHN7</accession>
<comment type="subcellular location">
    <subcellularLocation>
        <location evidence="1">Membrane</location>
        <topology evidence="1">Multi-pass membrane protein</topology>
    </subcellularLocation>
</comment>
<protein>
    <recommendedName>
        <fullName evidence="9">Ammonium transporter AmtB-like domain-containing protein</fullName>
    </recommendedName>
</protein>
<evidence type="ECO:0000313" key="10">
    <source>
        <dbReference type="EMBL" id="SVC96675.1"/>
    </source>
</evidence>
<dbReference type="PANTHER" id="PTHR43029:SF10">
    <property type="entry name" value="AMMONIUM TRANSPORTER MEP2"/>
    <property type="match status" value="1"/>
</dbReference>
<dbReference type="GO" id="GO:0005886">
    <property type="term" value="C:plasma membrane"/>
    <property type="evidence" value="ECO:0007669"/>
    <property type="project" value="TreeGrafter"/>
</dbReference>
<feature type="transmembrane region" description="Helical" evidence="8">
    <location>
        <begin position="68"/>
        <end position="85"/>
    </location>
</feature>
<keyword evidence="3" id="KW-0813">Transport</keyword>
<evidence type="ECO:0000256" key="4">
    <source>
        <dbReference type="ARBA" id="ARBA00022692"/>
    </source>
</evidence>
<keyword evidence="6 8" id="KW-0472">Membrane</keyword>
<dbReference type="PANTHER" id="PTHR43029">
    <property type="entry name" value="AMMONIUM TRANSPORTER MEP2"/>
    <property type="match status" value="1"/>
</dbReference>
<name>A0A382RHN7_9ZZZZ</name>
<feature type="transmembrane region" description="Helical" evidence="8">
    <location>
        <begin position="37"/>
        <end position="56"/>
    </location>
</feature>
<feature type="transmembrane region" description="Helical" evidence="8">
    <location>
        <begin position="164"/>
        <end position="184"/>
    </location>
</feature>
<dbReference type="SUPFAM" id="SSF111352">
    <property type="entry name" value="Ammonium transporter"/>
    <property type="match status" value="1"/>
</dbReference>
<comment type="similarity">
    <text evidence="2">Belongs to the ammonia transporter channel (TC 1.A.11.2) family.</text>
</comment>
<feature type="transmembrane region" description="Helical" evidence="8">
    <location>
        <begin position="7"/>
        <end position="25"/>
    </location>
</feature>
<evidence type="ECO:0000256" key="3">
    <source>
        <dbReference type="ARBA" id="ARBA00022448"/>
    </source>
</evidence>
<dbReference type="Gene3D" id="1.10.3430.10">
    <property type="entry name" value="Ammonium transporter AmtB like domains"/>
    <property type="match status" value="1"/>
</dbReference>
<evidence type="ECO:0000256" key="6">
    <source>
        <dbReference type="ARBA" id="ARBA00023136"/>
    </source>
</evidence>
<dbReference type="InterPro" id="IPR001905">
    <property type="entry name" value="Ammonium_transpt"/>
</dbReference>
<keyword evidence="7" id="KW-0924">Ammonia transport</keyword>
<dbReference type="GO" id="GO:0008519">
    <property type="term" value="F:ammonium channel activity"/>
    <property type="evidence" value="ECO:0007669"/>
    <property type="project" value="InterPro"/>
</dbReference>
<keyword evidence="5 8" id="KW-1133">Transmembrane helix</keyword>
<dbReference type="InterPro" id="IPR029020">
    <property type="entry name" value="Ammonium/urea_transptr"/>
</dbReference>
<dbReference type="Pfam" id="PF00909">
    <property type="entry name" value="Ammonium_transp"/>
    <property type="match status" value="1"/>
</dbReference>
<evidence type="ECO:0000259" key="9">
    <source>
        <dbReference type="Pfam" id="PF00909"/>
    </source>
</evidence>
<evidence type="ECO:0000256" key="8">
    <source>
        <dbReference type="SAM" id="Phobius"/>
    </source>
</evidence>
<evidence type="ECO:0000256" key="5">
    <source>
        <dbReference type="ARBA" id="ARBA00022989"/>
    </source>
</evidence>
<dbReference type="EMBL" id="UINC01121481">
    <property type="protein sequence ID" value="SVC96675.1"/>
    <property type="molecule type" value="Genomic_DNA"/>
</dbReference>
<sequence length="218" mass="21983">TAMPPNNLGYTLMGAAMLWVGWFGFNAGSELAADGVAGMAMAVTQIATAAAALAWMFSEWIVHGKPSVLGIASGAVAGLVGITPACGFVGPMGSLVIGISAGLLCFLASTKIKRAFGYDDSLDVFGVHAVGGIVGAILVGVFAAEGLGGAGLAEGVSIGQQVTTQLIGILATIVYTGIVSLLILKVLDRIIGLRVTDDDEAQGLDITAHSERGYNLSS</sequence>